<feature type="transmembrane region" description="Helical" evidence="6">
    <location>
        <begin position="7"/>
        <end position="26"/>
    </location>
</feature>
<dbReference type="Pfam" id="PF04138">
    <property type="entry name" value="GtrA_DPMS_TM"/>
    <property type="match status" value="1"/>
</dbReference>
<dbReference type="EMBL" id="JACGWV010000002">
    <property type="protein sequence ID" value="MBA8810235.1"/>
    <property type="molecule type" value="Genomic_DNA"/>
</dbReference>
<organism evidence="8 9">
    <name type="scientific">Promicromonospora sukumoe</name>
    <dbReference type="NCBI Taxonomy" id="88382"/>
    <lineage>
        <taxon>Bacteria</taxon>
        <taxon>Bacillati</taxon>
        <taxon>Actinomycetota</taxon>
        <taxon>Actinomycetes</taxon>
        <taxon>Micrococcales</taxon>
        <taxon>Promicromonosporaceae</taxon>
        <taxon>Promicromonospora</taxon>
    </lineage>
</organism>
<name>A0A7W3JCD2_9MICO</name>
<feature type="transmembrane region" description="Helical" evidence="6">
    <location>
        <begin position="38"/>
        <end position="55"/>
    </location>
</feature>
<evidence type="ECO:0000256" key="2">
    <source>
        <dbReference type="ARBA" id="ARBA00009399"/>
    </source>
</evidence>
<keyword evidence="4 6" id="KW-1133">Transmembrane helix</keyword>
<evidence type="ECO:0000256" key="4">
    <source>
        <dbReference type="ARBA" id="ARBA00022989"/>
    </source>
</evidence>
<keyword evidence="5 6" id="KW-0472">Membrane</keyword>
<dbReference type="PANTHER" id="PTHR38459:SF1">
    <property type="entry name" value="PROPHAGE BACTOPRENOL-LINKED GLUCOSE TRANSLOCASE HOMOLOG"/>
    <property type="match status" value="1"/>
</dbReference>
<dbReference type="PANTHER" id="PTHR38459">
    <property type="entry name" value="PROPHAGE BACTOPRENOL-LINKED GLUCOSE TRANSLOCASE HOMOLOG"/>
    <property type="match status" value="1"/>
</dbReference>
<dbReference type="GO" id="GO:0000271">
    <property type="term" value="P:polysaccharide biosynthetic process"/>
    <property type="evidence" value="ECO:0007669"/>
    <property type="project" value="InterPro"/>
</dbReference>
<evidence type="ECO:0000256" key="5">
    <source>
        <dbReference type="ARBA" id="ARBA00023136"/>
    </source>
</evidence>
<comment type="caution">
    <text evidence="8">The sequence shown here is derived from an EMBL/GenBank/DDBJ whole genome shotgun (WGS) entry which is preliminary data.</text>
</comment>
<dbReference type="InterPro" id="IPR051401">
    <property type="entry name" value="GtrA_CellWall_Glycosyl"/>
</dbReference>
<feature type="transmembrane region" description="Helical" evidence="6">
    <location>
        <begin position="75"/>
        <end position="97"/>
    </location>
</feature>
<evidence type="ECO:0000313" key="8">
    <source>
        <dbReference type="EMBL" id="MBA8810235.1"/>
    </source>
</evidence>
<evidence type="ECO:0000259" key="7">
    <source>
        <dbReference type="Pfam" id="PF04138"/>
    </source>
</evidence>
<feature type="domain" description="GtrA/DPMS transmembrane" evidence="7">
    <location>
        <begin position="11"/>
        <end position="132"/>
    </location>
</feature>
<dbReference type="InterPro" id="IPR007267">
    <property type="entry name" value="GtrA_DPMS_TM"/>
</dbReference>
<keyword evidence="9" id="KW-1185">Reference proteome</keyword>
<evidence type="ECO:0000256" key="6">
    <source>
        <dbReference type="SAM" id="Phobius"/>
    </source>
</evidence>
<dbReference type="RefSeq" id="WP_312877160.1">
    <property type="nucleotide sequence ID" value="NZ_BAAATF010000010.1"/>
</dbReference>
<evidence type="ECO:0000256" key="1">
    <source>
        <dbReference type="ARBA" id="ARBA00004141"/>
    </source>
</evidence>
<dbReference type="GO" id="GO:0005886">
    <property type="term" value="C:plasma membrane"/>
    <property type="evidence" value="ECO:0007669"/>
    <property type="project" value="TreeGrafter"/>
</dbReference>
<comment type="subcellular location">
    <subcellularLocation>
        <location evidence="1">Membrane</location>
        <topology evidence="1">Multi-pass membrane protein</topology>
    </subcellularLocation>
</comment>
<protein>
    <submittedName>
        <fullName evidence="8">Putative flippase GtrA</fullName>
    </submittedName>
</protein>
<gene>
    <name evidence="8" type="ORF">FHX71_004211</name>
</gene>
<evidence type="ECO:0000256" key="3">
    <source>
        <dbReference type="ARBA" id="ARBA00022692"/>
    </source>
</evidence>
<comment type="similarity">
    <text evidence="2">Belongs to the GtrA family.</text>
</comment>
<reference evidence="8 9" key="1">
    <citation type="submission" date="2020-07" db="EMBL/GenBank/DDBJ databases">
        <title>Sequencing the genomes of 1000 actinobacteria strains.</title>
        <authorList>
            <person name="Klenk H.-P."/>
        </authorList>
    </citation>
    <scope>NUCLEOTIDE SEQUENCE [LARGE SCALE GENOMIC DNA]</scope>
    <source>
        <strain evidence="8 9">DSM 44121</strain>
    </source>
</reference>
<accession>A0A7W3JCD2</accession>
<sequence length="140" mass="14672">MRSAVPQLIAFGGVGLVAFVVDVGTYNALRAGVMTDQVIWAKVVSVTVATAVAWLGHRYLTFRSTRRPAAATELVLFVLANAGGLLIAAGCLFVSHYVLGFRSTLADNIAGNGVGFALGTAFRYVAYRFLVFSPAKGGTA</sequence>
<dbReference type="AlphaFoldDB" id="A0A7W3JCD2"/>
<feature type="transmembrane region" description="Helical" evidence="6">
    <location>
        <begin position="109"/>
        <end position="126"/>
    </location>
</feature>
<evidence type="ECO:0000313" key="9">
    <source>
        <dbReference type="Proteomes" id="UP000540568"/>
    </source>
</evidence>
<keyword evidence="3 6" id="KW-0812">Transmembrane</keyword>
<proteinExistence type="inferred from homology"/>
<dbReference type="Proteomes" id="UP000540568">
    <property type="component" value="Unassembled WGS sequence"/>
</dbReference>